<proteinExistence type="predicted"/>
<dbReference type="PANTHER" id="PTHR33116:SF67">
    <property type="entry name" value="REVERSE TRANSCRIPTASE"/>
    <property type="match status" value="1"/>
</dbReference>
<dbReference type="AlphaFoldDB" id="A0AAN8TJI3"/>
<dbReference type="Proteomes" id="UP001371456">
    <property type="component" value="Unassembled WGS sequence"/>
</dbReference>
<protein>
    <submittedName>
        <fullName evidence="1">Uncharacterized protein</fullName>
    </submittedName>
</protein>
<accession>A0AAN8TJI3</accession>
<comment type="caution">
    <text evidence="1">The sequence shown here is derived from an EMBL/GenBank/DDBJ whole genome shotgun (WGS) entry which is preliminary data.</text>
</comment>
<organism evidence="1 2">
    <name type="scientific">Solanum bulbocastanum</name>
    <name type="common">Wild potato</name>
    <dbReference type="NCBI Taxonomy" id="147425"/>
    <lineage>
        <taxon>Eukaryota</taxon>
        <taxon>Viridiplantae</taxon>
        <taxon>Streptophyta</taxon>
        <taxon>Embryophyta</taxon>
        <taxon>Tracheophyta</taxon>
        <taxon>Spermatophyta</taxon>
        <taxon>Magnoliopsida</taxon>
        <taxon>eudicotyledons</taxon>
        <taxon>Gunneridae</taxon>
        <taxon>Pentapetalae</taxon>
        <taxon>asterids</taxon>
        <taxon>lamiids</taxon>
        <taxon>Solanales</taxon>
        <taxon>Solanaceae</taxon>
        <taxon>Solanoideae</taxon>
        <taxon>Solaneae</taxon>
        <taxon>Solanum</taxon>
    </lineage>
</organism>
<dbReference type="PANTHER" id="PTHR33116">
    <property type="entry name" value="REVERSE TRANSCRIPTASE ZINC-BINDING DOMAIN-CONTAINING PROTEIN-RELATED-RELATED"/>
    <property type="match status" value="1"/>
</dbReference>
<evidence type="ECO:0000313" key="1">
    <source>
        <dbReference type="EMBL" id="KAK6785843.1"/>
    </source>
</evidence>
<evidence type="ECO:0000313" key="2">
    <source>
        <dbReference type="Proteomes" id="UP001371456"/>
    </source>
</evidence>
<keyword evidence="2" id="KW-1185">Reference proteome</keyword>
<gene>
    <name evidence="1" type="ORF">RDI58_014368</name>
</gene>
<reference evidence="1 2" key="1">
    <citation type="submission" date="2024-02" db="EMBL/GenBank/DDBJ databases">
        <title>de novo genome assembly of Solanum bulbocastanum strain 11H21.</title>
        <authorList>
            <person name="Hosaka A.J."/>
        </authorList>
    </citation>
    <scope>NUCLEOTIDE SEQUENCE [LARGE SCALE GENOMIC DNA]</scope>
    <source>
        <tissue evidence="1">Young leaves</tissue>
    </source>
</reference>
<dbReference type="EMBL" id="JBANQN010000006">
    <property type="protein sequence ID" value="KAK6785843.1"/>
    <property type="molecule type" value="Genomic_DNA"/>
</dbReference>
<name>A0AAN8TJI3_SOLBU</name>
<sequence>MLSYGGKYILIKHVLQTLPVYILTVLTPPKGIIKLMERHFSRFFWGSTTDKDKYHWSSWKNMCFLRNEGGLGMRNMKDICDILNIKKWWRFRCQDTLWAKFTKAKYCIQSHLVAKVWVSGYGSLATCTPDQSHSIKIQVKNFTNN</sequence>